<reference evidence="2" key="1">
    <citation type="submission" date="2016-11" db="UniProtKB">
        <authorList>
            <consortium name="WormBaseParasite"/>
        </authorList>
    </citation>
    <scope>IDENTIFICATION</scope>
</reference>
<keyword evidence="1" id="KW-1185">Reference proteome</keyword>
<dbReference type="Proteomes" id="UP000095287">
    <property type="component" value="Unplaced"/>
</dbReference>
<organism evidence="1 2">
    <name type="scientific">Steinernema glaseri</name>
    <dbReference type="NCBI Taxonomy" id="37863"/>
    <lineage>
        <taxon>Eukaryota</taxon>
        <taxon>Metazoa</taxon>
        <taxon>Ecdysozoa</taxon>
        <taxon>Nematoda</taxon>
        <taxon>Chromadorea</taxon>
        <taxon>Rhabditida</taxon>
        <taxon>Tylenchina</taxon>
        <taxon>Panagrolaimomorpha</taxon>
        <taxon>Strongyloidoidea</taxon>
        <taxon>Steinernematidae</taxon>
        <taxon>Steinernema</taxon>
    </lineage>
</organism>
<sequence>MLMMEDWTEVARRGALHMTLTSAAESSVRIVVARPGLKTTSGSSKKSASTTGDMIEVAPEAISQSVSFYEAFCTAGFSP</sequence>
<accession>A0A1I7ZX80</accession>
<proteinExistence type="predicted"/>
<evidence type="ECO:0000313" key="2">
    <source>
        <dbReference type="WBParaSite" id="L893_g30674.t1"/>
    </source>
</evidence>
<evidence type="ECO:0000313" key="1">
    <source>
        <dbReference type="Proteomes" id="UP000095287"/>
    </source>
</evidence>
<dbReference type="WBParaSite" id="L893_g30674.t1">
    <property type="protein sequence ID" value="L893_g30674.t1"/>
    <property type="gene ID" value="L893_g30674"/>
</dbReference>
<name>A0A1I7ZX80_9BILA</name>
<dbReference type="AlphaFoldDB" id="A0A1I7ZX80"/>
<protein>
    <submittedName>
        <fullName evidence="2">Lactoylglutathione lyase</fullName>
    </submittedName>
</protein>